<dbReference type="PANTHER" id="PTHR10974:SF9">
    <property type="entry name" value="DUF229 DOMAIN CONTAINING PROTEIN-RELATED"/>
    <property type="match status" value="1"/>
</dbReference>
<evidence type="ECO:0000313" key="2">
    <source>
        <dbReference type="Proteomes" id="UP000015102"/>
    </source>
</evidence>
<dbReference type="Pfam" id="PF02995">
    <property type="entry name" value="DUF229"/>
    <property type="match status" value="1"/>
</dbReference>
<dbReference type="Gene3D" id="3.40.720.10">
    <property type="entry name" value="Alkaline Phosphatase, subunit A"/>
    <property type="match status" value="1"/>
</dbReference>
<dbReference type="InterPro" id="IPR017850">
    <property type="entry name" value="Alkaline_phosphatase_core_sf"/>
</dbReference>
<dbReference type="FunFam" id="3.40.720.10:FF:000017">
    <property type="entry name" value="Predicted protein"/>
    <property type="match status" value="1"/>
</dbReference>
<dbReference type="OMA" id="MCHFERV"/>
<dbReference type="HOGENOM" id="CLU_018076_0_0_1"/>
<dbReference type="AlphaFoldDB" id="T1GHE2"/>
<dbReference type="GO" id="GO:0005615">
    <property type="term" value="C:extracellular space"/>
    <property type="evidence" value="ECO:0007669"/>
    <property type="project" value="TreeGrafter"/>
</dbReference>
<dbReference type="EMBL" id="CAQQ02033124">
    <property type="status" value="NOT_ANNOTATED_CDS"/>
    <property type="molecule type" value="Genomic_DNA"/>
</dbReference>
<dbReference type="CDD" id="cd16021">
    <property type="entry name" value="ALP_like"/>
    <property type="match status" value="1"/>
</dbReference>
<dbReference type="InterPro" id="IPR004245">
    <property type="entry name" value="DUF229"/>
</dbReference>
<keyword evidence="2" id="KW-1185">Reference proteome</keyword>
<dbReference type="SUPFAM" id="SSF53649">
    <property type="entry name" value="Alkaline phosphatase-like"/>
    <property type="match status" value="1"/>
</dbReference>
<dbReference type="PANTHER" id="PTHR10974">
    <property type="entry name" value="FI08016P-RELATED"/>
    <property type="match status" value="1"/>
</dbReference>
<reference evidence="2" key="1">
    <citation type="submission" date="2013-02" db="EMBL/GenBank/DDBJ databases">
        <authorList>
            <person name="Hughes D."/>
        </authorList>
    </citation>
    <scope>NUCLEOTIDE SEQUENCE</scope>
    <source>
        <strain>Durham</strain>
        <strain evidence="2">NC isolate 2 -- Noor lab</strain>
    </source>
</reference>
<name>T1GHE2_MEGSC</name>
<reference evidence="1" key="2">
    <citation type="submission" date="2015-06" db="UniProtKB">
        <authorList>
            <consortium name="EnsemblMetazoa"/>
        </authorList>
    </citation>
    <scope>IDENTIFICATION</scope>
</reference>
<proteinExistence type="predicted"/>
<protein>
    <recommendedName>
        <fullName evidence="3">Sulfatase N-terminal domain-containing protein</fullName>
    </recommendedName>
</protein>
<dbReference type="EnsemblMetazoa" id="MESCA002838-RA">
    <property type="protein sequence ID" value="MESCA002838-PA"/>
    <property type="gene ID" value="MESCA002838"/>
</dbReference>
<dbReference type="Proteomes" id="UP000015102">
    <property type="component" value="Unassembled WGS sequence"/>
</dbReference>
<evidence type="ECO:0000313" key="1">
    <source>
        <dbReference type="EnsemblMetazoa" id="MESCA002838-PA"/>
    </source>
</evidence>
<sequence length="482" mass="56006">YWRLLEFHGFSGASGTYRNIIVRCKSEQKSVYIDGFAMMPEKPSIRKRLSIQQADSPISVLMLGIDSISRLNLIRAMPETRTYLKLNKWIEMKGYNKIGDNTFPNLMGILTGLDSSGISKTCVSDTLNYCPFIWNDFQNNGYITVFAEDAPKISTFNYLREGFEERPTDYYLRPFILESEKVLPTTKQSALPSCLGFRHEGEYVLDYALELTNRFNSTPYFGFFWTFSHNNIKDSSSMDDKVVEYLRKLELSKSVIFFFSDHGMRFGPTRMSPLGHYEERLPFMFIHLPTVVKQKFPNLERNVRSNENQLTSPYDIYMTLQTILNLSTGRKVFTRMSELPVLFEPITYNRGCDDIAIGHHWCMCHDFLTYDPNQNLAKYLANLTIFEINYFISSYKDGIFTELCKELSLRSVDQFKANENLELYLVTFTTDPNGSQFQVTIHYSPGSVPRIALKEHISRLNIYKFDAFCVNDLEIFIRILLL</sequence>
<organism evidence="1 2">
    <name type="scientific">Megaselia scalaris</name>
    <name type="common">Humpbacked fly</name>
    <name type="synonym">Phora scalaris</name>
    <dbReference type="NCBI Taxonomy" id="36166"/>
    <lineage>
        <taxon>Eukaryota</taxon>
        <taxon>Metazoa</taxon>
        <taxon>Ecdysozoa</taxon>
        <taxon>Arthropoda</taxon>
        <taxon>Hexapoda</taxon>
        <taxon>Insecta</taxon>
        <taxon>Pterygota</taxon>
        <taxon>Neoptera</taxon>
        <taxon>Endopterygota</taxon>
        <taxon>Diptera</taxon>
        <taxon>Brachycera</taxon>
        <taxon>Muscomorpha</taxon>
        <taxon>Platypezoidea</taxon>
        <taxon>Phoridae</taxon>
        <taxon>Megaseliini</taxon>
        <taxon>Megaselia</taxon>
    </lineage>
</organism>
<dbReference type="STRING" id="36166.T1GHE2"/>
<accession>T1GHE2</accession>
<evidence type="ECO:0008006" key="3">
    <source>
        <dbReference type="Google" id="ProtNLM"/>
    </source>
</evidence>